<keyword evidence="2" id="KW-0597">Phosphoprotein</keyword>
<dbReference type="PROSITE" id="PS00012">
    <property type="entry name" value="PHOSPHOPANTETHEINE"/>
    <property type="match status" value="1"/>
</dbReference>
<dbReference type="InterPro" id="IPR014030">
    <property type="entry name" value="Ketoacyl_synth_N"/>
</dbReference>
<dbReference type="Pfam" id="PF00698">
    <property type="entry name" value="Acyl_transf_1"/>
    <property type="match status" value="1"/>
</dbReference>
<organism evidence="6 7">
    <name type="scientific">Saccharothrix syringae</name>
    <name type="common">Nocardiopsis syringae</name>
    <dbReference type="NCBI Taxonomy" id="103733"/>
    <lineage>
        <taxon>Bacteria</taxon>
        <taxon>Bacillati</taxon>
        <taxon>Actinomycetota</taxon>
        <taxon>Actinomycetes</taxon>
        <taxon>Pseudonocardiales</taxon>
        <taxon>Pseudonocardiaceae</taxon>
        <taxon>Saccharothrix</taxon>
    </lineage>
</organism>
<dbReference type="Pfam" id="PF02801">
    <property type="entry name" value="Ketoacyl-synt_C"/>
    <property type="match status" value="1"/>
</dbReference>
<dbReference type="Gene3D" id="3.40.366.10">
    <property type="entry name" value="Malonyl-Coenzyme A Acyl Carrier Protein, domain 2"/>
    <property type="match status" value="1"/>
</dbReference>
<evidence type="ECO:0000256" key="1">
    <source>
        <dbReference type="ARBA" id="ARBA00022450"/>
    </source>
</evidence>
<dbReference type="SMART" id="SM00825">
    <property type="entry name" value="PKS_KS"/>
    <property type="match status" value="1"/>
</dbReference>
<keyword evidence="1" id="KW-0596">Phosphopantetheine</keyword>
<dbReference type="InterPro" id="IPR020806">
    <property type="entry name" value="PKS_PP-bd"/>
</dbReference>
<keyword evidence="7" id="KW-1185">Reference proteome</keyword>
<dbReference type="SUPFAM" id="SSF53901">
    <property type="entry name" value="Thiolase-like"/>
    <property type="match status" value="1"/>
</dbReference>
<dbReference type="InterPro" id="IPR014043">
    <property type="entry name" value="Acyl_transferase_dom"/>
</dbReference>
<evidence type="ECO:0000256" key="3">
    <source>
        <dbReference type="ARBA" id="ARBA00022679"/>
    </source>
</evidence>
<dbReference type="InterPro" id="IPR006162">
    <property type="entry name" value="Ppantetheine_attach_site"/>
</dbReference>
<evidence type="ECO:0000259" key="5">
    <source>
        <dbReference type="PROSITE" id="PS52004"/>
    </source>
</evidence>
<dbReference type="PROSITE" id="PS52004">
    <property type="entry name" value="KS3_2"/>
    <property type="match status" value="1"/>
</dbReference>
<feature type="domain" description="Carrier" evidence="4">
    <location>
        <begin position="1039"/>
        <end position="1114"/>
    </location>
</feature>
<name>A0A5Q0H431_SACSY</name>
<dbReference type="InterPro" id="IPR016039">
    <property type="entry name" value="Thiolase-like"/>
</dbReference>
<dbReference type="SMART" id="SM00827">
    <property type="entry name" value="PKS_AT"/>
    <property type="match status" value="1"/>
</dbReference>
<dbReference type="Gene3D" id="1.10.1200.10">
    <property type="entry name" value="ACP-like"/>
    <property type="match status" value="1"/>
</dbReference>
<feature type="domain" description="Ketosynthase family 3 (KS3)" evidence="5">
    <location>
        <begin position="8"/>
        <end position="429"/>
    </location>
</feature>
<dbReference type="SUPFAM" id="SSF47336">
    <property type="entry name" value="ACP-like"/>
    <property type="match status" value="1"/>
</dbReference>
<dbReference type="SMART" id="SM00823">
    <property type="entry name" value="PKS_PP"/>
    <property type="match status" value="1"/>
</dbReference>
<dbReference type="InterPro" id="IPR016036">
    <property type="entry name" value="Malonyl_transacylase_ACP-bd"/>
</dbReference>
<dbReference type="CDD" id="cd00833">
    <property type="entry name" value="PKS"/>
    <property type="match status" value="1"/>
</dbReference>
<dbReference type="RefSeq" id="WP_051765391.1">
    <property type="nucleotide sequence ID" value="NZ_CP034550.1"/>
</dbReference>
<dbReference type="InterPro" id="IPR032821">
    <property type="entry name" value="PKS_assoc"/>
</dbReference>
<dbReference type="InterPro" id="IPR016035">
    <property type="entry name" value="Acyl_Trfase/lysoPLipase"/>
</dbReference>
<keyword evidence="3" id="KW-0808">Transferase</keyword>
<dbReference type="EMBL" id="CP034550">
    <property type="protein sequence ID" value="QFZ20971.1"/>
    <property type="molecule type" value="Genomic_DNA"/>
</dbReference>
<dbReference type="Pfam" id="PF00550">
    <property type="entry name" value="PP-binding"/>
    <property type="match status" value="1"/>
</dbReference>
<reference evidence="7" key="1">
    <citation type="journal article" date="2021" name="Curr. Microbiol.">
        <title>Complete genome of nocamycin-producing strain Saccharothrix syringae NRRL B-16468 reveals the biosynthetic potential for secondary metabolites.</title>
        <authorList>
            <person name="Mo X."/>
            <person name="Yang S."/>
        </authorList>
    </citation>
    <scope>NUCLEOTIDE SEQUENCE [LARGE SCALE GENOMIC DNA]</scope>
    <source>
        <strain evidence="7">ATCC 51364 / DSM 43886 / JCM 6844 / KCTC 9398 / NBRC 14523 / NRRL B-16468 / INA 2240</strain>
    </source>
</reference>
<evidence type="ECO:0000256" key="2">
    <source>
        <dbReference type="ARBA" id="ARBA00022553"/>
    </source>
</evidence>
<dbReference type="Pfam" id="PF16197">
    <property type="entry name" value="KAsynt_C_assoc"/>
    <property type="match status" value="1"/>
</dbReference>
<dbReference type="Proteomes" id="UP000325787">
    <property type="component" value="Chromosome"/>
</dbReference>
<dbReference type="InterPro" id="IPR036736">
    <property type="entry name" value="ACP-like_sf"/>
</dbReference>
<protein>
    <submittedName>
        <fullName evidence="6">Type I polyketide synthase</fullName>
    </submittedName>
</protein>
<dbReference type="KEGG" id="ssyi:EKG83_29480"/>
<dbReference type="SUPFAM" id="SSF52151">
    <property type="entry name" value="FabD/lysophospholipase-like"/>
    <property type="match status" value="1"/>
</dbReference>
<dbReference type="InterPro" id="IPR020841">
    <property type="entry name" value="PKS_Beta-ketoAc_synthase_dom"/>
</dbReference>
<dbReference type="OrthoDB" id="9778690at2"/>
<dbReference type="SUPFAM" id="SSF55048">
    <property type="entry name" value="Probable ACP-binding domain of malonyl-CoA ACP transacylase"/>
    <property type="match status" value="1"/>
</dbReference>
<dbReference type="Gene3D" id="3.40.47.10">
    <property type="match status" value="1"/>
</dbReference>
<dbReference type="GO" id="GO:0005737">
    <property type="term" value="C:cytoplasm"/>
    <property type="evidence" value="ECO:0007669"/>
    <property type="project" value="TreeGrafter"/>
</dbReference>
<dbReference type="PANTHER" id="PTHR43775">
    <property type="entry name" value="FATTY ACID SYNTHASE"/>
    <property type="match status" value="1"/>
</dbReference>
<evidence type="ECO:0000259" key="4">
    <source>
        <dbReference type="PROSITE" id="PS50075"/>
    </source>
</evidence>
<dbReference type="InterPro" id="IPR050091">
    <property type="entry name" value="PKS_NRPS_Biosynth_Enz"/>
</dbReference>
<evidence type="ECO:0000313" key="7">
    <source>
        <dbReference type="Proteomes" id="UP000325787"/>
    </source>
</evidence>
<dbReference type="PANTHER" id="PTHR43775:SF37">
    <property type="entry name" value="SI:DKEY-61P9.11"/>
    <property type="match status" value="1"/>
</dbReference>
<dbReference type="GO" id="GO:0006633">
    <property type="term" value="P:fatty acid biosynthetic process"/>
    <property type="evidence" value="ECO:0007669"/>
    <property type="project" value="TreeGrafter"/>
</dbReference>
<dbReference type="InterPro" id="IPR009081">
    <property type="entry name" value="PP-bd_ACP"/>
</dbReference>
<dbReference type="AlphaFoldDB" id="A0A5Q0H431"/>
<dbReference type="Pfam" id="PF00109">
    <property type="entry name" value="ketoacyl-synt"/>
    <property type="match status" value="1"/>
</dbReference>
<gene>
    <name evidence="6" type="ORF">EKG83_29480</name>
</gene>
<dbReference type="InterPro" id="IPR001227">
    <property type="entry name" value="Ac_transferase_dom_sf"/>
</dbReference>
<dbReference type="Gene3D" id="3.30.70.3290">
    <property type="match status" value="1"/>
</dbReference>
<dbReference type="PROSITE" id="PS50075">
    <property type="entry name" value="CARRIER"/>
    <property type="match status" value="1"/>
</dbReference>
<sequence>MREEGEVREPVAVVGIGCRLPGAHGPRQLWDLLETGTDAVGEIPADRFDVDRYHDPEPGPGRISTRLGGFLADVDLFDAGFFGISGHEAARIDPQHRLMAQTVWEAVEDAGLTAEGLAGSATGVYTACLNADYWDVVRAAGLSDMHAVAGNGAWGMPAGRLSHLLDLRGPSLGVEATCSTSLLAVHLACRDLWSGHAEAAIVAGVNLLLAPDFYFPLSEAGILSRDGRRRFGDAGSDGYVRSEGAVAVVLKPLGAALRDGDRVYATILGGAVNNNGRGSDTLITPSVDGQAAMLRAAHADAGVSAAEVDYVEAHGAGTPVGDEVELTALGRVFGSVPRERPCLVGSVKSNIGHIEAAAGLAGLAKTALALHRGVLPATLRVLDPHPVLAGSALELVTGARPWPATGRPAVAGVSSFGLSATNVHLVLRAAPAPWPRERERPRREAHLVPVSARDEAAARALAAAYADVVERAGDEGLVDVAFTAATRRSHHAHRIAVSGADAAEVAAGLRAAARAPAVPARPPRVVFVYSGQGSQWKGMGRDLYEVEPAFRREFTACAEAIRAEAGWWLPDRLDSLAGPAELQPALWAFQVALAATWREWGLEPEVVIGHSMGEIAAACTAGVLTLRDGAAIACRRGELIARLPGRGAMAALGIGEEEALRAVGDHADEVAVAVVNGPDSVVLAGEPTALEQVVAPLREAGVFCRYVDVEYASHSPHIDPIRAELAGALADVEPRHALVPMRSTVTGERVRGPELDGGYWVRNLREQVRFGPAVAAVLAGGGPVTFVEISPHPVLGPVLADRAREAGVDGVAITSAVREEPVLGTVLAGLGEAYARGHEVRWDAVQPPGSFTDLPLYPWQGRRHWVPTRPAAAVPTDDVRTFDPRRRAPEAGRLVAVCLEVALTAVTRVTGGGAELTGLHHHGTATPGSPLRVVLHADGGGWRFTVRSEEAGEDGLSTWTTVLSGHGAACALTGRGTPDGDAVPLVDALAEPALGSVALAAPLPDRVWKRADGDVVRLLAADGAVVGELRGVPGEVAPERPAALDEWFVEQVRALLGADHVDRTRRLPDLGMDSVLAAKLIARVRAETGVRLPTRALLGGNTVDAVIAQLTASG</sequence>
<proteinExistence type="predicted"/>
<accession>A0A5Q0H431</accession>
<evidence type="ECO:0000313" key="6">
    <source>
        <dbReference type="EMBL" id="QFZ20971.1"/>
    </source>
</evidence>
<dbReference type="GO" id="GO:0071770">
    <property type="term" value="P:DIM/DIP cell wall layer assembly"/>
    <property type="evidence" value="ECO:0007669"/>
    <property type="project" value="TreeGrafter"/>
</dbReference>
<dbReference type="GO" id="GO:0031177">
    <property type="term" value="F:phosphopantetheine binding"/>
    <property type="evidence" value="ECO:0007669"/>
    <property type="project" value="InterPro"/>
</dbReference>
<dbReference type="GO" id="GO:0004312">
    <property type="term" value="F:fatty acid synthase activity"/>
    <property type="evidence" value="ECO:0007669"/>
    <property type="project" value="TreeGrafter"/>
</dbReference>
<dbReference type="GO" id="GO:0005886">
    <property type="term" value="C:plasma membrane"/>
    <property type="evidence" value="ECO:0007669"/>
    <property type="project" value="TreeGrafter"/>
</dbReference>
<dbReference type="InterPro" id="IPR014031">
    <property type="entry name" value="Ketoacyl_synth_C"/>
</dbReference>